<protein>
    <submittedName>
        <fullName evidence="1">Uncharacterized protein</fullName>
    </submittedName>
</protein>
<organism evidence="1 2">
    <name type="scientific">Paenibacillus pasadenensis</name>
    <dbReference type="NCBI Taxonomy" id="217090"/>
    <lineage>
        <taxon>Bacteria</taxon>
        <taxon>Bacillati</taxon>
        <taxon>Bacillota</taxon>
        <taxon>Bacilli</taxon>
        <taxon>Bacillales</taxon>
        <taxon>Paenibacillaceae</taxon>
        <taxon>Paenibacillus</taxon>
    </lineage>
</organism>
<gene>
    <name evidence="1" type="ORF">B8V81_5066</name>
</gene>
<keyword evidence="2" id="KW-1185">Reference proteome</keyword>
<comment type="caution">
    <text evidence="1">The sequence shown here is derived from an EMBL/GenBank/DDBJ whole genome shotgun (WGS) entry which is preliminary data.</text>
</comment>
<evidence type="ECO:0000313" key="2">
    <source>
        <dbReference type="Proteomes" id="UP000234789"/>
    </source>
</evidence>
<sequence length="93" mass="11180">MNRKDVKRKVYSDPALKENKQWTIYTTNEIYKKYKMTHLMGEHGLMELVNEALHMYITLFPHLEEIRKEAAEKELPLTAYMEFILEERMKNGS</sequence>
<dbReference type="Proteomes" id="UP000234789">
    <property type="component" value="Unassembled WGS sequence"/>
</dbReference>
<evidence type="ECO:0000313" key="1">
    <source>
        <dbReference type="EMBL" id="PLT43526.1"/>
    </source>
</evidence>
<dbReference type="EMBL" id="NFEZ01000005">
    <property type="protein sequence ID" value="PLT43526.1"/>
    <property type="molecule type" value="Genomic_DNA"/>
</dbReference>
<accession>A0A2N5MZL8</accession>
<dbReference type="RefSeq" id="WP_101809512.1">
    <property type="nucleotide sequence ID" value="NZ_NFEZ01000005.1"/>
</dbReference>
<name>A0A2N5MZL8_9BACL</name>
<reference evidence="1 2" key="1">
    <citation type="submission" date="2017-05" db="EMBL/GenBank/DDBJ databases">
        <title>Functional genome analysis of Paenibacillus pasadenensis strain R16: insights on endophytic life style and antifungal activity.</title>
        <authorList>
            <person name="Passera A."/>
            <person name="Marcolungo L."/>
            <person name="Casati P."/>
            <person name="Brasca M."/>
            <person name="Quaglino F."/>
            <person name="Delledonne M."/>
        </authorList>
    </citation>
    <scope>NUCLEOTIDE SEQUENCE [LARGE SCALE GENOMIC DNA]</scope>
    <source>
        <strain evidence="1 2">R16</strain>
    </source>
</reference>
<proteinExistence type="predicted"/>
<dbReference type="AlphaFoldDB" id="A0A2N5MZL8"/>